<accession>A0AAN7ZEM8</accession>
<name>A0AAN7ZEM8_9COLE</name>
<evidence type="ECO:0000313" key="2">
    <source>
        <dbReference type="Proteomes" id="UP001329430"/>
    </source>
</evidence>
<gene>
    <name evidence="1" type="ORF">RI129_012296</name>
</gene>
<dbReference type="Proteomes" id="UP001329430">
    <property type="component" value="Chromosome 10"/>
</dbReference>
<dbReference type="EMBL" id="JAVRBK010000010">
    <property type="protein sequence ID" value="KAK5638001.1"/>
    <property type="molecule type" value="Genomic_DNA"/>
</dbReference>
<protein>
    <submittedName>
        <fullName evidence="1">Uncharacterized protein</fullName>
    </submittedName>
</protein>
<dbReference type="AlphaFoldDB" id="A0AAN7ZEM8"/>
<evidence type="ECO:0000313" key="1">
    <source>
        <dbReference type="EMBL" id="KAK5638001.1"/>
    </source>
</evidence>
<reference evidence="1 2" key="1">
    <citation type="journal article" date="2024" name="Insects">
        <title>An Improved Chromosome-Level Genome Assembly of the Firefly Pyrocoelia pectoralis.</title>
        <authorList>
            <person name="Fu X."/>
            <person name="Meyer-Rochow V.B."/>
            <person name="Ballantyne L."/>
            <person name="Zhu X."/>
        </authorList>
    </citation>
    <scope>NUCLEOTIDE SEQUENCE [LARGE SCALE GENOMIC DNA]</scope>
    <source>
        <strain evidence="1">XCY_ONT2</strain>
    </source>
</reference>
<organism evidence="1 2">
    <name type="scientific">Pyrocoelia pectoralis</name>
    <dbReference type="NCBI Taxonomy" id="417401"/>
    <lineage>
        <taxon>Eukaryota</taxon>
        <taxon>Metazoa</taxon>
        <taxon>Ecdysozoa</taxon>
        <taxon>Arthropoda</taxon>
        <taxon>Hexapoda</taxon>
        <taxon>Insecta</taxon>
        <taxon>Pterygota</taxon>
        <taxon>Neoptera</taxon>
        <taxon>Endopterygota</taxon>
        <taxon>Coleoptera</taxon>
        <taxon>Polyphaga</taxon>
        <taxon>Elateriformia</taxon>
        <taxon>Elateroidea</taxon>
        <taxon>Lampyridae</taxon>
        <taxon>Lampyrinae</taxon>
        <taxon>Pyrocoelia</taxon>
    </lineage>
</organism>
<sequence length="188" mass="21608">MLVSDTNCNILSSVISDYFENLNTFHTKLLQRQNKEFVSTNLTLNKSLNKYWVVQNEHSLNGDEAALIYALLNIPDASEMLLCILSNWATRPHLKIDEVTCLQYIWENLDSLPELVQAVVLDNFVYVLEKTIIKECTEVLRGDRDSQCLLSLRTLNKRALCCIKSIIYSLFVYSGCNNKILELLKILE</sequence>
<proteinExistence type="predicted"/>
<keyword evidence="2" id="KW-1185">Reference proteome</keyword>
<comment type="caution">
    <text evidence="1">The sequence shown here is derived from an EMBL/GenBank/DDBJ whole genome shotgun (WGS) entry which is preliminary data.</text>
</comment>